<dbReference type="Pfam" id="PF14398">
    <property type="entry name" value="ATPgrasp_YheCD"/>
    <property type="match status" value="1"/>
</dbReference>
<dbReference type="OrthoDB" id="7869153at2"/>
<dbReference type="Gene3D" id="3.30.470.20">
    <property type="entry name" value="ATP-grasp fold, B domain"/>
    <property type="match status" value="1"/>
</dbReference>
<dbReference type="Proteomes" id="UP000241639">
    <property type="component" value="Unassembled WGS sequence"/>
</dbReference>
<accession>A0A2T4ZAV7</accession>
<dbReference type="InterPro" id="IPR026838">
    <property type="entry name" value="YheC/D"/>
</dbReference>
<dbReference type="SUPFAM" id="SSF56059">
    <property type="entry name" value="Glutathione synthetase ATP-binding domain-like"/>
    <property type="match status" value="1"/>
</dbReference>
<dbReference type="EMBL" id="PZZP01000001">
    <property type="protein sequence ID" value="PTM59019.1"/>
    <property type="molecule type" value="Genomic_DNA"/>
</dbReference>
<organism evidence="1 2">
    <name type="scientific">Desmospora activa DSM 45169</name>
    <dbReference type="NCBI Taxonomy" id="1121389"/>
    <lineage>
        <taxon>Bacteria</taxon>
        <taxon>Bacillati</taxon>
        <taxon>Bacillota</taxon>
        <taxon>Bacilli</taxon>
        <taxon>Bacillales</taxon>
        <taxon>Thermoactinomycetaceae</taxon>
        <taxon>Desmospora</taxon>
    </lineage>
</organism>
<evidence type="ECO:0000313" key="2">
    <source>
        <dbReference type="Proteomes" id="UP000241639"/>
    </source>
</evidence>
<gene>
    <name evidence="1" type="ORF">C8J48_1619</name>
</gene>
<comment type="caution">
    <text evidence="1">The sequence shown here is derived from an EMBL/GenBank/DDBJ whole genome shotgun (WGS) entry which is preliminary data.</text>
</comment>
<evidence type="ECO:0000313" key="1">
    <source>
        <dbReference type="EMBL" id="PTM59019.1"/>
    </source>
</evidence>
<protein>
    <submittedName>
        <fullName evidence="1">YheC/D-like protein</fullName>
    </submittedName>
</protein>
<dbReference type="AlphaFoldDB" id="A0A2T4ZAV7"/>
<sequence length="245" mass="28333">MSIISKMGNVKLLKKKPHTSASIPVTRFLSFSSLRAMLLRFPSVYLKPNDCCHGKGIIRVDRLPKGRFKMRIRDTKRTSHRANLSKVWSLFQRVRMNRYYVVQQGIESVTKKGVPFDIRAHVLRVDGEWKVAGLVGRVARSKSIVTNRHSGGKPRFIDHLLTKDLGYSPEEKEKVIQTMENLAKQSAETISRAYPRWYELGVDLGIDRQRHVWIYEVNITPGFTSFSQVDPEARQRILSWRKKAK</sequence>
<reference evidence="1 2" key="1">
    <citation type="submission" date="2018-04" db="EMBL/GenBank/DDBJ databases">
        <title>Genomic Encyclopedia of Archaeal and Bacterial Type Strains, Phase II (KMG-II): from individual species to whole genera.</title>
        <authorList>
            <person name="Goeker M."/>
        </authorList>
    </citation>
    <scope>NUCLEOTIDE SEQUENCE [LARGE SCALE GENOMIC DNA]</scope>
    <source>
        <strain evidence="1 2">DSM 45169</strain>
    </source>
</reference>
<proteinExistence type="predicted"/>
<name>A0A2T4ZAV7_9BACL</name>
<keyword evidence="2" id="KW-1185">Reference proteome</keyword>
<dbReference type="RefSeq" id="WP_107725749.1">
    <property type="nucleotide sequence ID" value="NZ_PZZP01000001.1"/>
</dbReference>